<feature type="region of interest" description="Disordered" evidence="2">
    <location>
        <begin position="77"/>
        <end position="118"/>
    </location>
</feature>
<gene>
    <name evidence="3" type="ORF">D2V07_14630</name>
</gene>
<evidence type="ECO:0000256" key="1">
    <source>
        <dbReference type="ARBA" id="ARBA00009981"/>
    </source>
</evidence>
<keyword evidence="4" id="KW-1185">Reference proteome</keyword>
<dbReference type="Proteomes" id="UP000286576">
    <property type="component" value="Unassembled WGS sequence"/>
</dbReference>
<protein>
    <submittedName>
        <fullName evidence="3">Type II toxin-antitoxin system Phd/YefM family antitoxin</fullName>
    </submittedName>
</protein>
<accession>A0A418NPH3</accession>
<evidence type="ECO:0000313" key="4">
    <source>
        <dbReference type="Proteomes" id="UP000286576"/>
    </source>
</evidence>
<proteinExistence type="inferred from homology"/>
<dbReference type="SUPFAM" id="SSF143120">
    <property type="entry name" value="YefM-like"/>
    <property type="match status" value="1"/>
</dbReference>
<feature type="compositionally biased region" description="Basic and acidic residues" evidence="2">
    <location>
        <begin position="100"/>
        <end position="118"/>
    </location>
</feature>
<comment type="caution">
    <text evidence="3">The sequence shown here is derived from an EMBL/GenBank/DDBJ whole genome shotgun (WGS) entry which is preliminary data.</text>
</comment>
<evidence type="ECO:0000313" key="3">
    <source>
        <dbReference type="EMBL" id="RIV84242.1"/>
    </source>
</evidence>
<organism evidence="3 4">
    <name type="scientific">Aurantiacibacter zhengii</name>
    <dbReference type="NCBI Taxonomy" id="2307003"/>
    <lineage>
        <taxon>Bacteria</taxon>
        <taxon>Pseudomonadati</taxon>
        <taxon>Pseudomonadota</taxon>
        <taxon>Alphaproteobacteria</taxon>
        <taxon>Sphingomonadales</taxon>
        <taxon>Erythrobacteraceae</taxon>
        <taxon>Aurantiacibacter</taxon>
    </lineage>
</organism>
<evidence type="ECO:0000256" key="2">
    <source>
        <dbReference type="SAM" id="MobiDB-lite"/>
    </source>
</evidence>
<dbReference type="InterPro" id="IPR036165">
    <property type="entry name" value="YefM-like_sf"/>
</dbReference>
<dbReference type="EMBL" id="QXFL01000007">
    <property type="protein sequence ID" value="RIV84242.1"/>
    <property type="molecule type" value="Genomic_DNA"/>
</dbReference>
<comment type="similarity">
    <text evidence="1">Belongs to the phD/YefM antitoxin family.</text>
</comment>
<dbReference type="AlphaFoldDB" id="A0A418NPH3"/>
<sequence length="118" mass="13281">MMKAETNMKQAYGETVTTTAFSKKVGYYYDEAIRRPIGLERHGEVRVVMVPVDEYTSLRKLFARALKSEQLKDVIGEITTAPPAFHPEAPDSYEDDGDAGADRPKQNRKRAERETATA</sequence>
<name>A0A418NPH3_9SPHN</name>
<reference evidence="3 4" key="1">
    <citation type="submission" date="2018-08" db="EMBL/GenBank/DDBJ databases">
        <title>Erythrobacter zhengii sp.nov., a bacterium isolated from deep-sea sediment.</title>
        <authorList>
            <person name="Fang C."/>
            <person name="Wu Y.-H."/>
            <person name="Sun C."/>
            <person name="Wang H."/>
            <person name="Cheng H."/>
            <person name="Meng F.-X."/>
            <person name="Wang C.-S."/>
            <person name="Xu X.-W."/>
        </authorList>
    </citation>
    <scope>NUCLEOTIDE SEQUENCE [LARGE SCALE GENOMIC DNA]</scope>
    <source>
        <strain evidence="3 4">V18</strain>
    </source>
</reference>